<dbReference type="SUPFAM" id="SSF53756">
    <property type="entry name" value="UDP-Glycosyltransferase/glycogen phosphorylase"/>
    <property type="match status" value="1"/>
</dbReference>
<dbReference type="GO" id="GO:0016758">
    <property type="term" value="F:hexosyltransferase activity"/>
    <property type="evidence" value="ECO:0007669"/>
    <property type="project" value="InterPro"/>
</dbReference>
<evidence type="ECO:0000259" key="2">
    <source>
        <dbReference type="Pfam" id="PF06722"/>
    </source>
</evidence>
<gene>
    <name evidence="3" type="ORF">BN1047_03227</name>
</gene>
<reference evidence="3" key="1">
    <citation type="submission" date="2014-05" db="EMBL/GenBank/DDBJ databases">
        <authorList>
            <person name="Urmite Genomes"/>
        </authorList>
    </citation>
    <scope>NUCLEOTIDE SEQUENCE</scope>
    <source>
        <strain evidence="3">DSM 44074</strain>
    </source>
</reference>
<dbReference type="FunFam" id="3.40.50.2000:FF:000009">
    <property type="entry name" value="Sterol 3-beta-glucosyltransferase UGT80A2"/>
    <property type="match status" value="1"/>
</dbReference>
<dbReference type="GO" id="GO:0033072">
    <property type="term" value="P:vancomycin biosynthetic process"/>
    <property type="evidence" value="ECO:0007669"/>
    <property type="project" value="UniProtKB-ARBA"/>
</dbReference>
<dbReference type="Pfam" id="PF06722">
    <property type="entry name" value="EryCIII-like_C"/>
    <property type="match status" value="1"/>
</dbReference>
<evidence type="ECO:0000313" key="3">
    <source>
        <dbReference type="EMBL" id="CDQ45332.1"/>
    </source>
</evidence>
<feature type="domain" description="Erythromycin biosynthesis protein CIII-like C-terminal" evidence="2">
    <location>
        <begin position="289"/>
        <end position="378"/>
    </location>
</feature>
<feature type="domain" description="Glycosyltransferase family 28 N-terminal" evidence="1">
    <location>
        <begin position="3"/>
        <end position="105"/>
    </location>
</feature>
<dbReference type="RefSeq" id="WP_030133258.1">
    <property type="nucleotide sequence ID" value="NZ_LK021339.1"/>
</dbReference>
<dbReference type="CDD" id="cd03784">
    <property type="entry name" value="GT1_Gtf-like"/>
    <property type="match status" value="1"/>
</dbReference>
<sequence length="404" mass="42665">MRVLLYTFGSRGDIEPLLALAIALRDRGAEAVFCAPPDFADLLAANGMEHVPTGPSVHELVHVRKATHADAPALAAELVATQFGTLRIAKRCDAIIGTGLMPAGMRSVAELIGIPYICAVLTPHVLPSPHHRPLPRPGKPFPEDLTDNARLWELDAEKVQVLYGPALNEHRARAGLDAVTDVRDHTFTDTPWLAVDPVISPWPPAPNITPIQTGAWIGVDRRPLPPDLKDFLAAGPPPVYAGFGSVTAPEDAARTAIEAIRSHGRRIILGSGWAGLTSSAADCFVIGEVNQQALFGRVAAVIHHGGAGTTTTAAAAGVPQVVVPQIVDQPYFARRVAELGIGAAHDGPAPTVNTLAEALRLVLQPEIRTRASALAPTIATDGADTAAAMLLDARQRRFESTRGT</sequence>
<dbReference type="InterPro" id="IPR002213">
    <property type="entry name" value="UDP_glucos_trans"/>
</dbReference>
<dbReference type="Pfam" id="PF03033">
    <property type="entry name" value="Glyco_transf_28"/>
    <property type="match status" value="1"/>
</dbReference>
<name>A0AAV2WN36_MYCNE</name>
<dbReference type="AlphaFoldDB" id="A0AAV2WN36"/>
<evidence type="ECO:0000313" key="4">
    <source>
        <dbReference type="Proteomes" id="UP000028864"/>
    </source>
</evidence>
<dbReference type="EMBL" id="LK021339">
    <property type="protein sequence ID" value="CDQ45332.1"/>
    <property type="molecule type" value="Genomic_DNA"/>
</dbReference>
<dbReference type="InterPro" id="IPR004276">
    <property type="entry name" value="GlycoTrans_28_N"/>
</dbReference>
<reference evidence="3" key="2">
    <citation type="submission" date="2015-09" db="EMBL/GenBank/DDBJ databases">
        <title>Draft genome sequence of Mycobacterium neoaurum DSM 44074.</title>
        <authorList>
            <person name="Croce O."/>
            <person name="Robert C."/>
            <person name="Raoult D."/>
            <person name="Drancourt M."/>
        </authorList>
    </citation>
    <scope>NUCLEOTIDE SEQUENCE</scope>
    <source>
        <strain evidence="3">DSM 44074</strain>
    </source>
</reference>
<accession>A0AAV2WN36</accession>
<dbReference type="GO" id="GO:0005975">
    <property type="term" value="P:carbohydrate metabolic process"/>
    <property type="evidence" value="ECO:0007669"/>
    <property type="project" value="InterPro"/>
</dbReference>
<dbReference type="InterPro" id="IPR050426">
    <property type="entry name" value="Glycosyltransferase_28"/>
</dbReference>
<dbReference type="GO" id="GO:0008194">
    <property type="term" value="F:UDP-glycosyltransferase activity"/>
    <property type="evidence" value="ECO:0007669"/>
    <property type="project" value="InterPro"/>
</dbReference>
<protein>
    <submittedName>
        <fullName evidence="3">UDP-glucuronosyltransferase</fullName>
    </submittedName>
</protein>
<organism evidence="3 4">
    <name type="scientific">Mycolicibacterium neoaurum</name>
    <name type="common">Mycobacterium neoaurum</name>
    <dbReference type="NCBI Taxonomy" id="1795"/>
    <lineage>
        <taxon>Bacteria</taxon>
        <taxon>Bacillati</taxon>
        <taxon>Actinomycetota</taxon>
        <taxon>Actinomycetes</taxon>
        <taxon>Mycobacteriales</taxon>
        <taxon>Mycobacteriaceae</taxon>
        <taxon>Mycolicibacterium</taxon>
    </lineage>
</organism>
<dbReference type="InterPro" id="IPR010610">
    <property type="entry name" value="EryCIII-like_C"/>
</dbReference>
<proteinExistence type="predicted"/>
<dbReference type="Gene3D" id="3.40.50.2000">
    <property type="entry name" value="Glycogen Phosphorylase B"/>
    <property type="match status" value="2"/>
</dbReference>
<evidence type="ECO:0000259" key="1">
    <source>
        <dbReference type="Pfam" id="PF03033"/>
    </source>
</evidence>
<dbReference type="PANTHER" id="PTHR48050:SF13">
    <property type="entry name" value="STEROL 3-BETA-GLUCOSYLTRANSFERASE UGT80A2"/>
    <property type="match status" value="1"/>
</dbReference>
<dbReference type="Proteomes" id="UP000028864">
    <property type="component" value="Unassembled WGS sequence"/>
</dbReference>
<dbReference type="PANTHER" id="PTHR48050">
    <property type="entry name" value="STEROL 3-BETA-GLUCOSYLTRANSFERASE"/>
    <property type="match status" value="1"/>
</dbReference>